<feature type="compositionally biased region" description="Low complexity" evidence="1">
    <location>
        <begin position="92"/>
        <end position="117"/>
    </location>
</feature>
<feature type="region of interest" description="Disordered" evidence="1">
    <location>
        <begin position="49"/>
        <end position="155"/>
    </location>
</feature>
<comment type="caution">
    <text evidence="2">The sequence shown here is derived from an EMBL/GenBank/DDBJ whole genome shotgun (WGS) entry which is preliminary data.</text>
</comment>
<evidence type="ECO:0000313" key="3">
    <source>
        <dbReference type="Proteomes" id="UP000324800"/>
    </source>
</evidence>
<protein>
    <recommendedName>
        <fullName evidence="4">B30.2/SPRY domain-containing protein</fullName>
    </recommendedName>
</protein>
<dbReference type="EMBL" id="SNRW01002955">
    <property type="protein sequence ID" value="KAA6391205.1"/>
    <property type="molecule type" value="Genomic_DNA"/>
</dbReference>
<dbReference type="InterPro" id="IPR043136">
    <property type="entry name" value="B30.2/SPRY_sf"/>
</dbReference>
<proteinExistence type="predicted"/>
<sequence length="337" mass="36793">MSQKPATFQLNPKEVFEALGMSISGISEDSQELIATFLAQSARSIKNTLTNQEREDDEGDVNSLIELNKSQGKKKQQQLQKKQKKDNKIESGESGLESNSSSDSESNLKSDSSSNSESKSKSDSSSDSDEKSSSNSESDGYISIAQKQVPKAGRIPKRQGKFVKIPFDLKGVTGVTQVGNLITISTSAQNSIFFNKIFNKGVWRIYFQIISGDVGNSAIGIVESSISDYSSSYLGFIRQGMHYASGGGIHQFGNSTHGSKSFSINDIIGFEVDMISHRIYFFHTFQQQPVCLINTPASLKITYGSSNGTQYKVVAVYKLKKPLAIAAKSPTVKVWSL</sequence>
<reference evidence="2 3" key="1">
    <citation type="submission" date="2019-03" db="EMBL/GenBank/DDBJ databases">
        <title>Single cell metagenomics reveals metabolic interactions within the superorganism composed of flagellate Streblomastix strix and complex community of Bacteroidetes bacteria on its surface.</title>
        <authorList>
            <person name="Treitli S.C."/>
            <person name="Kolisko M."/>
            <person name="Husnik F."/>
            <person name="Keeling P."/>
            <person name="Hampl V."/>
        </authorList>
    </citation>
    <scope>NUCLEOTIDE SEQUENCE [LARGE SCALE GENOMIC DNA]</scope>
    <source>
        <strain evidence="2">ST1C</strain>
    </source>
</reference>
<evidence type="ECO:0000313" key="2">
    <source>
        <dbReference type="EMBL" id="KAA6391205.1"/>
    </source>
</evidence>
<dbReference type="Proteomes" id="UP000324800">
    <property type="component" value="Unassembled WGS sequence"/>
</dbReference>
<feature type="compositionally biased region" description="Basic and acidic residues" evidence="1">
    <location>
        <begin position="118"/>
        <end position="132"/>
    </location>
</feature>
<name>A0A5J4W932_9EUKA</name>
<evidence type="ECO:0008006" key="4">
    <source>
        <dbReference type="Google" id="ProtNLM"/>
    </source>
</evidence>
<dbReference type="AlphaFoldDB" id="A0A5J4W932"/>
<accession>A0A5J4W932</accession>
<evidence type="ECO:0000256" key="1">
    <source>
        <dbReference type="SAM" id="MobiDB-lite"/>
    </source>
</evidence>
<dbReference type="Gene3D" id="2.60.120.920">
    <property type="match status" value="1"/>
</dbReference>
<organism evidence="2 3">
    <name type="scientific">Streblomastix strix</name>
    <dbReference type="NCBI Taxonomy" id="222440"/>
    <lineage>
        <taxon>Eukaryota</taxon>
        <taxon>Metamonada</taxon>
        <taxon>Preaxostyla</taxon>
        <taxon>Oxymonadida</taxon>
        <taxon>Streblomastigidae</taxon>
        <taxon>Streblomastix</taxon>
    </lineage>
</organism>
<gene>
    <name evidence="2" type="ORF">EZS28_013271</name>
</gene>
<feature type="compositionally biased region" description="Basic residues" evidence="1">
    <location>
        <begin position="71"/>
        <end position="85"/>
    </location>
</feature>